<dbReference type="GO" id="GO:0015030">
    <property type="term" value="C:Cajal body"/>
    <property type="evidence" value="ECO:0007669"/>
    <property type="project" value="TreeGrafter"/>
</dbReference>
<comment type="caution">
    <text evidence="3">The sequence shown here is derived from an EMBL/GenBank/DDBJ whole genome shotgun (WGS) entry which is preliminary data.</text>
</comment>
<evidence type="ECO:0000256" key="1">
    <source>
        <dbReference type="SAM" id="MobiDB-lite"/>
    </source>
</evidence>
<feature type="compositionally biased region" description="Basic residues" evidence="1">
    <location>
        <begin position="248"/>
        <end position="267"/>
    </location>
</feature>
<evidence type="ECO:0000313" key="3">
    <source>
        <dbReference type="EMBL" id="CAI5743579.1"/>
    </source>
</evidence>
<evidence type="ECO:0000259" key="2">
    <source>
        <dbReference type="Pfam" id="PF15862"/>
    </source>
</evidence>
<dbReference type="EMBL" id="CANTFM010001888">
    <property type="protein sequence ID" value="CAI5743579.1"/>
    <property type="molecule type" value="Genomic_DNA"/>
</dbReference>
<dbReference type="PANTHER" id="PTHR15197">
    <property type="entry name" value="COILIN P80"/>
    <property type="match status" value="1"/>
</dbReference>
<dbReference type="GO" id="GO:0030619">
    <property type="term" value="F:U1 snRNA binding"/>
    <property type="evidence" value="ECO:0007669"/>
    <property type="project" value="TreeGrafter"/>
</dbReference>
<dbReference type="GO" id="GO:0030620">
    <property type="term" value="F:U2 snRNA binding"/>
    <property type="evidence" value="ECO:0007669"/>
    <property type="project" value="TreeGrafter"/>
</dbReference>
<proteinExistence type="predicted"/>
<dbReference type="AlphaFoldDB" id="A0AAV0V348"/>
<gene>
    <name evidence="3" type="ORF">PDE001_LOCUS8784</name>
</gene>
<feature type="compositionally biased region" description="Low complexity" evidence="1">
    <location>
        <begin position="158"/>
        <end position="189"/>
    </location>
</feature>
<feature type="region of interest" description="Disordered" evidence="1">
    <location>
        <begin position="237"/>
        <end position="322"/>
    </location>
</feature>
<organism evidence="3 4">
    <name type="scientific">Peronospora destructor</name>
    <dbReference type="NCBI Taxonomy" id="86335"/>
    <lineage>
        <taxon>Eukaryota</taxon>
        <taxon>Sar</taxon>
        <taxon>Stramenopiles</taxon>
        <taxon>Oomycota</taxon>
        <taxon>Peronosporomycetes</taxon>
        <taxon>Peronosporales</taxon>
        <taxon>Peronosporaceae</taxon>
        <taxon>Peronospora</taxon>
    </lineage>
</organism>
<accession>A0AAV0V348</accession>
<dbReference type="GO" id="GO:0000387">
    <property type="term" value="P:spliceosomal snRNP assembly"/>
    <property type="evidence" value="ECO:0007669"/>
    <property type="project" value="TreeGrafter"/>
</dbReference>
<protein>
    <recommendedName>
        <fullName evidence="2">Coilin N-terminal domain-containing protein</fullName>
    </recommendedName>
</protein>
<dbReference type="InterPro" id="IPR024822">
    <property type="entry name" value="Coilin"/>
</dbReference>
<dbReference type="PANTHER" id="PTHR15197:SF0">
    <property type="entry name" value="COILIN"/>
    <property type="match status" value="1"/>
</dbReference>
<keyword evidence="4" id="KW-1185">Reference proteome</keyword>
<dbReference type="InterPro" id="IPR031722">
    <property type="entry name" value="Coilin_N"/>
</dbReference>
<feature type="region of interest" description="Disordered" evidence="1">
    <location>
        <begin position="141"/>
        <end position="222"/>
    </location>
</feature>
<dbReference type="Pfam" id="PF15862">
    <property type="entry name" value="Coilin_N"/>
    <property type="match status" value="1"/>
</dbReference>
<feature type="domain" description="Coilin N-terminal" evidence="2">
    <location>
        <begin position="3"/>
        <end position="185"/>
    </location>
</feature>
<evidence type="ECO:0000313" key="4">
    <source>
        <dbReference type="Proteomes" id="UP001162029"/>
    </source>
</evidence>
<feature type="compositionally biased region" description="Basic and acidic residues" evidence="1">
    <location>
        <begin position="213"/>
        <end position="222"/>
    </location>
</feature>
<sequence length="558" mass="62363">MDVRVRLVFADEVKRHVQRRRGFSSCWYLIPTDAKLVGDLMHVILREFGLYKSCPKGLELFLEELPVLATQNIRIVRDNDTLVVQCPLLEGEEVVGYETSRFLSEAENLTLRKRKACGKKEKEPCKKKVKVIEDRLKMLKEQQKDEAKNPGKSKAVTLLGSKKNSSGSSSDSSSSNFSSSLSSSKSSSSESEDESTAQRNRKRVVQGTTMKKQLSDKRKKDAATTFRKKVVYNEVASKTKAALEKSGKQPRRRRRRLRKRSGGRQRHSNQTSTADSSASVALSSGNKDTASQEQVVTAPQLPRQPSSTERQNSSDGVGAKGKRCGKMHVLFDEETGDQVEVKHDEHRYDVLESVETAQCSPAPELAKYGPSSSIKQRSRILRDNRGRLVSFHSGLVVGDEEANVYNSAPKREEKSKYVERWKRPYKIVATVLDKKSEKSASLTTDLTKLLSMYPTAPATLFHFVSKDVIAFKTLTLCLETWQPLLSEWQCGQVQSVDTSASTILLSNWILAANGDSIVFGEACNAEQYTVQTNEISELRFLSGPSYTSLQQADEQSAR</sequence>
<name>A0AAV0V348_9STRA</name>
<reference evidence="3" key="1">
    <citation type="submission" date="2022-12" db="EMBL/GenBank/DDBJ databases">
        <authorList>
            <person name="Webb A."/>
        </authorList>
    </citation>
    <scope>NUCLEOTIDE SEQUENCE</scope>
    <source>
        <strain evidence="3">Pd1</strain>
    </source>
</reference>
<dbReference type="Proteomes" id="UP001162029">
    <property type="component" value="Unassembled WGS sequence"/>
</dbReference>
<feature type="compositionally biased region" description="Polar residues" evidence="1">
    <location>
        <begin position="268"/>
        <end position="315"/>
    </location>
</feature>